<dbReference type="InterPro" id="IPR014777">
    <property type="entry name" value="4pyrrole_Mease_sub1"/>
</dbReference>
<dbReference type="CDD" id="cd11642">
    <property type="entry name" value="SUMT"/>
    <property type="match status" value="1"/>
</dbReference>
<keyword evidence="4 9" id="KW-0808">Transferase</keyword>
<accession>A0A4R2GVZ3</accession>
<evidence type="ECO:0000256" key="2">
    <source>
        <dbReference type="ARBA" id="ARBA00012162"/>
    </source>
</evidence>
<gene>
    <name evidence="9" type="ORF">EV666_102126</name>
</gene>
<comment type="similarity">
    <text evidence="1">Belongs to the precorrin methyltransferase family.</text>
</comment>
<dbReference type="InterPro" id="IPR000878">
    <property type="entry name" value="4pyrrol_Mease"/>
</dbReference>
<feature type="domain" description="Tetrapyrrole methylase" evidence="8">
    <location>
        <begin position="50"/>
        <end position="259"/>
    </location>
</feature>
<evidence type="ECO:0000256" key="4">
    <source>
        <dbReference type="ARBA" id="ARBA00022679"/>
    </source>
</evidence>
<dbReference type="Proteomes" id="UP000294881">
    <property type="component" value="Unassembled WGS sequence"/>
</dbReference>
<dbReference type="AlphaFoldDB" id="A0A4R2GVZ3"/>
<keyword evidence="3 9" id="KW-0489">Methyltransferase</keyword>
<dbReference type="PANTHER" id="PTHR45790">
    <property type="entry name" value="SIROHEME SYNTHASE-RELATED"/>
    <property type="match status" value="1"/>
</dbReference>
<evidence type="ECO:0000256" key="7">
    <source>
        <dbReference type="ARBA" id="ARBA00025705"/>
    </source>
</evidence>
<evidence type="ECO:0000313" key="9">
    <source>
        <dbReference type="EMBL" id="TCO15148.1"/>
    </source>
</evidence>
<name>A0A4R2GVZ3_9HYPH</name>
<evidence type="ECO:0000256" key="3">
    <source>
        <dbReference type="ARBA" id="ARBA00022603"/>
    </source>
</evidence>
<dbReference type="Gene3D" id="3.40.1010.10">
    <property type="entry name" value="Cobalt-precorrin-4 Transmethylase, Domain 1"/>
    <property type="match status" value="1"/>
</dbReference>
<dbReference type="InterPro" id="IPR050161">
    <property type="entry name" value="Siro_Cobalamin_biosynth"/>
</dbReference>
<comment type="pathway">
    <text evidence="7">Porphyrin-containing compound metabolism; siroheme biosynthesis; precorrin-2 from uroporphyrinogen III: step 1/1.</text>
</comment>
<dbReference type="FunFam" id="3.40.1010.10:FF:000001">
    <property type="entry name" value="Siroheme synthase"/>
    <property type="match status" value="1"/>
</dbReference>
<dbReference type="InterPro" id="IPR006366">
    <property type="entry name" value="CobA/CysG_C"/>
</dbReference>
<sequence length="295" mass="29663">MSTDRPASPGAAGQTLPALAAEALARLAQARLAHAPPPMAEASGFAPGAVWLAGAGPGSLECVTLGVVAALAKADAVVYDALVNPDLLLAAPDAEKHYVGKRAGVRSAAQTDINALLIRLAGEGKRVLRLKGGDPNVFGRGGEEARALAGAGVPFRFLPGLTSGLAALAGAGIPATLRGVSQAIILTTGHAAEPPVPNDGPDWAALAKTGQPIVIYMGLGNLPLIRDQLLAGGLPARTPAAVIHAASTPEEKVLVSDLAGIVEATRRDHIKSPALVVIGEIVAWRNGATPTGAFP</sequence>
<comment type="caution">
    <text evidence="9">The sequence shown here is derived from an EMBL/GenBank/DDBJ whole genome shotgun (WGS) entry which is preliminary data.</text>
</comment>
<dbReference type="GO" id="GO:0032259">
    <property type="term" value="P:methylation"/>
    <property type="evidence" value="ECO:0007669"/>
    <property type="project" value="UniProtKB-KW"/>
</dbReference>
<dbReference type="NCBIfam" id="NF004790">
    <property type="entry name" value="PRK06136.1"/>
    <property type="match status" value="1"/>
</dbReference>
<keyword evidence="10" id="KW-1185">Reference proteome</keyword>
<dbReference type="SUPFAM" id="SSF53790">
    <property type="entry name" value="Tetrapyrrole methylase"/>
    <property type="match status" value="1"/>
</dbReference>
<reference evidence="9 10" key="1">
    <citation type="submission" date="2019-03" db="EMBL/GenBank/DDBJ databases">
        <title>Genomic Encyclopedia of Type Strains, Phase IV (KMG-IV): sequencing the most valuable type-strain genomes for metagenomic binning, comparative biology and taxonomic classification.</title>
        <authorList>
            <person name="Goeker M."/>
        </authorList>
    </citation>
    <scope>NUCLEOTIDE SEQUENCE [LARGE SCALE GENOMIC DNA]</scope>
    <source>
        <strain evidence="9 10">DSM 22958</strain>
    </source>
</reference>
<dbReference type="NCBIfam" id="TIGR01469">
    <property type="entry name" value="cobA_cysG_Cterm"/>
    <property type="match status" value="1"/>
</dbReference>
<dbReference type="EC" id="2.1.1.107" evidence="2"/>
<evidence type="ECO:0000259" key="8">
    <source>
        <dbReference type="Pfam" id="PF00590"/>
    </source>
</evidence>
<dbReference type="Pfam" id="PF00590">
    <property type="entry name" value="TP_methylase"/>
    <property type="match status" value="1"/>
</dbReference>
<evidence type="ECO:0000256" key="1">
    <source>
        <dbReference type="ARBA" id="ARBA00005879"/>
    </source>
</evidence>
<proteinExistence type="inferred from homology"/>
<dbReference type="GO" id="GO:0004851">
    <property type="term" value="F:uroporphyrin-III C-methyltransferase activity"/>
    <property type="evidence" value="ECO:0007669"/>
    <property type="project" value="UniProtKB-EC"/>
</dbReference>
<organism evidence="9 10">
    <name type="scientific">Camelimonas lactis</name>
    <dbReference type="NCBI Taxonomy" id="659006"/>
    <lineage>
        <taxon>Bacteria</taxon>
        <taxon>Pseudomonadati</taxon>
        <taxon>Pseudomonadota</taxon>
        <taxon>Alphaproteobacteria</taxon>
        <taxon>Hyphomicrobiales</taxon>
        <taxon>Chelatococcaceae</taxon>
        <taxon>Camelimonas</taxon>
    </lineage>
</organism>
<dbReference type="PANTHER" id="PTHR45790:SF3">
    <property type="entry name" value="S-ADENOSYL-L-METHIONINE-DEPENDENT UROPORPHYRINOGEN III METHYLTRANSFERASE, CHLOROPLASTIC"/>
    <property type="match status" value="1"/>
</dbReference>
<evidence type="ECO:0000256" key="6">
    <source>
        <dbReference type="ARBA" id="ARBA00023244"/>
    </source>
</evidence>
<dbReference type="GO" id="GO:0019354">
    <property type="term" value="P:siroheme biosynthetic process"/>
    <property type="evidence" value="ECO:0007669"/>
    <property type="project" value="UniProtKB-UniPathway"/>
</dbReference>
<protein>
    <recommendedName>
        <fullName evidence="2">uroporphyrinogen-III C-methyltransferase</fullName>
        <ecNumber evidence="2">2.1.1.107</ecNumber>
    </recommendedName>
</protein>
<evidence type="ECO:0000256" key="5">
    <source>
        <dbReference type="ARBA" id="ARBA00022691"/>
    </source>
</evidence>
<dbReference type="InterPro" id="IPR014776">
    <property type="entry name" value="4pyrrole_Mease_sub2"/>
</dbReference>
<dbReference type="EMBL" id="SLWL01000002">
    <property type="protein sequence ID" value="TCO15148.1"/>
    <property type="molecule type" value="Genomic_DNA"/>
</dbReference>
<dbReference type="UniPathway" id="UPA00262">
    <property type="reaction ID" value="UER00211"/>
</dbReference>
<keyword evidence="6" id="KW-0627">Porphyrin biosynthesis</keyword>
<dbReference type="Gene3D" id="3.30.950.10">
    <property type="entry name" value="Methyltransferase, Cobalt-precorrin-4 Transmethylase, Domain 2"/>
    <property type="match status" value="1"/>
</dbReference>
<dbReference type="InterPro" id="IPR035996">
    <property type="entry name" value="4pyrrol_Methylase_sf"/>
</dbReference>
<keyword evidence="5" id="KW-0949">S-adenosyl-L-methionine</keyword>
<evidence type="ECO:0000313" key="10">
    <source>
        <dbReference type="Proteomes" id="UP000294881"/>
    </source>
</evidence>